<dbReference type="Proteomes" id="UP000631535">
    <property type="component" value="Unassembled WGS sequence"/>
</dbReference>
<reference evidence="5" key="1">
    <citation type="journal article" date="2019" name="Int. J. Syst. Evol. Microbiol.">
        <title>The Global Catalogue of Microorganisms (GCM) 10K type strain sequencing project: providing services to taxonomists for standard genome sequencing and annotation.</title>
        <authorList>
            <consortium name="The Broad Institute Genomics Platform"/>
            <consortium name="The Broad Institute Genome Sequencing Center for Infectious Disease"/>
            <person name="Wu L."/>
            <person name="Ma J."/>
        </authorList>
    </citation>
    <scope>NUCLEOTIDE SEQUENCE [LARGE SCALE GENOMIC DNA]</scope>
    <source>
        <strain evidence="5">CGMCC 4.7178</strain>
    </source>
</reference>
<evidence type="ECO:0000256" key="2">
    <source>
        <dbReference type="PIRNR" id="PIRNR002070"/>
    </source>
</evidence>
<keyword evidence="5" id="KW-1185">Reference proteome</keyword>
<dbReference type="CDD" id="cd04496">
    <property type="entry name" value="SSB_OBF"/>
    <property type="match status" value="1"/>
</dbReference>
<protein>
    <recommendedName>
        <fullName evidence="2">Single-stranded DNA-binding protein</fullName>
    </recommendedName>
</protein>
<comment type="caution">
    <text evidence="4">The sequence shown here is derived from an EMBL/GenBank/DDBJ whole genome shotgun (WGS) entry which is preliminary data.</text>
</comment>
<evidence type="ECO:0000313" key="5">
    <source>
        <dbReference type="Proteomes" id="UP000631535"/>
    </source>
</evidence>
<dbReference type="Gene3D" id="2.40.50.140">
    <property type="entry name" value="Nucleic acid-binding proteins"/>
    <property type="match status" value="1"/>
</dbReference>
<dbReference type="PROSITE" id="PS50935">
    <property type="entry name" value="SSB"/>
    <property type="match status" value="1"/>
</dbReference>
<evidence type="ECO:0000256" key="1">
    <source>
        <dbReference type="ARBA" id="ARBA00023125"/>
    </source>
</evidence>
<evidence type="ECO:0000313" key="4">
    <source>
        <dbReference type="EMBL" id="GGO47217.1"/>
    </source>
</evidence>
<keyword evidence="1 2" id="KW-0238">DNA-binding</keyword>
<feature type="region of interest" description="Disordered" evidence="3">
    <location>
        <begin position="123"/>
        <end position="168"/>
    </location>
</feature>
<dbReference type="EMBL" id="BMMP01000005">
    <property type="protein sequence ID" value="GGO47217.1"/>
    <property type="molecule type" value="Genomic_DNA"/>
</dbReference>
<sequence length="168" mass="17710">MVLPGCQGVRMNESQVTVVGNVATAVEFRRSAAGLPTARFRLASTVRRYDQRSGGWADAFTNFYTVWAWRSLAANLASSVTVGEPLVVTGHLRIRQAERDGRQFASADLTATAVGHDLSRGTSAFVRTPSRTGPRADPGRNAQAPGGTSEAVTGGDVEAVIPRQGAAP</sequence>
<organism evidence="4 5">
    <name type="scientific">Streptomyces daqingensis</name>
    <dbReference type="NCBI Taxonomy" id="1472640"/>
    <lineage>
        <taxon>Bacteria</taxon>
        <taxon>Bacillati</taxon>
        <taxon>Actinomycetota</taxon>
        <taxon>Actinomycetes</taxon>
        <taxon>Kitasatosporales</taxon>
        <taxon>Streptomycetaceae</taxon>
        <taxon>Streptomyces</taxon>
    </lineage>
</organism>
<dbReference type="InterPro" id="IPR000424">
    <property type="entry name" value="Primosome_PriB/ssb"/>
</dbReference>
<accession>A0ABQ2M676</accession>
<dbReference type="InterPro" id="IPR012340">
    <property type="entry name" value="NA-bd_OB-fold"/>
</dbReference>
<dbReference type="PIRSF" id="PIRSF002070">
    <property type="entry name" value="SSB"/>
    <property type="match status" value="1"/>
</dbReference>
<dbReference type="Pfam" id="PF00436">
    <property type="entry name" value="SSB"/>
    <property type="match status" value="1"/>
</dbReference>
<dbReference type="SUPFAM" id="SSF50249">
    <property type="entry name" value="Nucleic acid-binding proteins"/>
    <property type="match status" value="1"/>
</dbReference>
<dbReference type="InterPro" id="IPR011344">
    <property type="entry name" value="ssDNA-bd"/>
</dbReference>
<proteinExistence type="predicted"/>
<evidence type="ECO:0000256" key="3">
    <source>
        <dbReference type="SAM" id="MobiDB-lite"/>
    </source>
</evidence>
<dbReference type="GO" id="GO:0003677">
    <property type="term" value="F:DNA binding"/>
    <property type="evidence" value="ECO:0007669"/>
    <property type="project" value="UniProtKB-KW"/>
</dbReference>
<name>A0ABQ2M676_9ACTN</name>
<gene>
    <name evidence="4" type="primary">ssb1</name>
    <name evidence="4" type="ORF">GCM10012287_19360</name>
</gene>